<organism evidence="3 4">
    <name type="scientific">Zobellella iuensis</name>
    <dbReference type="NCBI Taxonomy" id="2803811"/>
    <lineage>
        <taxon>Bacteria</taxon>
        <taxon>Pseudomonadati</taxon>
        <taxon>Pseudomonadota</taxon>
        <taxon>Gammaproteobacteria</taxon>
        <taxon>Aeromonadales</taxon>
        <taxon>Aeromonadaceae</taxon>
        <taxon>Zobellella</taxon>
    </lineage>
</organism>
<evidence type="ECO:0000313" key="4">
    <source>
        <dbReference type="Proteomes" id="UP000638570"/>
    </source>
</evidence>
<feature type="domain" description="Thiol:disulfide interchange protein DsbD N-terminal" evidence="2">
    <location>
        <begin position="37"/>
        <end position="144"/>
    </location>
</feature>
<dbReference type="PANTHER" id="PTHR32234">
    <property type="entry name" value="THIOL:DISULFIDE INTERCHANGE PROTEIN DSBD"/>
    <property type="match status" value="1"/>
</dbReference>
<protein>
    <submittedName>
        <fullName evidence="3">Cytochrome C biogenesis protein</fullName>
    </submittedName>
</protein>
<dbReference type="RefSeq" id="WP_202081960.1">
    <property type="nucleotide sequence ID" value="NZ_JAERTZ010000002.1"/>
</dbReference>
<dbReference type="SUPFAM" id="SSF74863">
    <property type="entry name" value="Thiol:disulfide interchange protein DsbD, N-terminal domain (DsbD-alpha)"/>
    <property type="match status" value="1"/>
</dbReference>
<keyword evidence="4" id="KW-1185">Reference proteome</keyword>
<dbReference type="Proteomes" id="UP000638570">
    <property type="component" value="Unassembled WGS sequence"/>
</dbReference>
<dbReference type="Gene3D" id="2.60.40.1250">
    <property type="entry name" value="Thiol:disulfide interchange protein DsbD, N-terminal domain"/>
    <property type="match status" value="1"/>
</dbReference>
<accession>A0ABS1QNA3</accession>
<evidence type="ECO:0000259" key="2">
    <source>
        <dbReference type="Pfam" id="PF11412"/>
    </source>
</evidence>
<dbReference type="PANTHER" id="PTHR32234:SF0">
    <property type="entry name" value="THIOL:DISULFIDE INTERCHANGE PROTEIN DSBD"/>
    <property type="match status" value="1"/>
</dbReference>
<dbReference type="InterPro" id="IPR028250">
    <property type="entry name" value="DsbDN"/>
</dbReference>
<sequence>MFRILCLLLACGLPLAPAHAGLLEWLGLGRDKTPPPAFLRVEQAFAVSSRQTPDDLLIRVNIAPGYYLYRHSISVTPVQATFGDWLLPEGRPYEDEYFGQSQVYYQQLQLRIPLEQLQSGGRAELRYQGCTAGLCYPPERLEIPLTSAAGS</sequence>
<dbReference type="InterPro" id="IPR036929">
    <property type="entry name" value="DsbDN_sf"/>
</dbReference>
<feature type="chain" id="PRO_5046227433" evidence="1">
    <location>
        <begin position="21"/>
        <end position="151"/>
    </location>
</feature>
<evidence type="ECO:0000256" key="1">
    <source>
        <dbReference type="SAM" id="SignalP"/>
    </source>
</evidence>
<dbReference type="EMBL" id="JAERTZ010000002">
    <property type="protein sequence ID" value="MBL1375992.1"/>
    <property type="molecule type" value="Genomic_DNA"/>
</dbReference>
<evidence type="ECO:0000313" key="3">
    <source>
        <dbReference type="EMBL" id="MBL1375992.1"/>
    </source>
</evidence>
<comment type="caution">
    <text evidence="3">The sequence shown here is derived from an EMBL/GenBank/DDBJ whole genome shotgun (WGS) entry which is preliminary data.</text>
</comment>
<reference evidence="4" key="1">
    <citation type="submission" date="2021-01" db="EMBL/GenBank/DDBJ databases">
        <title>Genome public.</title>
        <authorList>
            <person name="Liu C."/>
            <person name="Sun Q."/>
        </authorList>
    </citation>
    <scope>NUCLEOTIDE SEQUENCE [LARGE SCALE GENOMIC DNA]</scope>
    <source>
        <strain evidence="4">CGMCC 1.18722</strain>
    </source>
</reference>
<feature type="signal peptide" evidence="1">
    <location>
        <begin position="1"/>
        <end position="20"/>
    </location>
</feature>
<name>A0ABS1QNA3_9GAMM</name>
<keyword evidence="1" id="KW-0732">Signal</keyword>
<gene>
    <name evidence="3" type="ORF">JKV55_01420</name>
</gene>
<dbReference type="Pfam" id="PF11412">
    <property type="entry name" value="DsbD_N"/>
    <property type="match status" value="1"/>
</dbReference>
<proteinExistence type="predicted"/>